<evidence type="ECO:0000313" key="3">
    <source>
        <dbReference type="Proteomes" id="UP000424527"/>
    </source>
</evidence>
<proteinExistence type="predicted"/>
<dbReference type="AlphaFoldDB" id="A0A6G0HG33"/>
<evidence type="ECO:0000313" key="2">
    <source>
        <dbReference type="EMBL" id="KAE8278164.1"/>
    </source>
</evidence>
<name>A0A6G0HG33_LARCR</name>
<gene>
    <name evidence="2" type="ORF">D5F01_LYC23752</name>
</gene>
<keyword evidence="3" id="KW-1185">Reference proteome</keyword>
<organism evidence="2 3">
    <name type="scientific">Larimichthys crocea</name>
    <name type="common">Large yellow croaker</name>
    <name type="synonym">Pseudosciaena crocea</name>
    <dbReference type="NCBI Taxonomy" id="215358"/>
    <lineage>
        <taxon>Eukaryota</taxon>
        <taxon>Metazoa</taxon>
        <taxon>Chordata</taxon>
        <taxon>Craniata</taxon>
        <taxon>Vertebrata</taxon>
        <taxon>Euteleostomi</taxon>
        <taxon>Actinopterygii</taxon>
        <taxon>Neopterygii</taxon>
        <taxon>Teleostei</taxon>
        <taxon>Neoteleostei</taxon>
        <taxon>Acanthomorphata</taxon>
        <taxon>Eupercaria</taxon>
        <taxon>Sciaenidae</taxon>
        <taxon>Larimichthys</taxon>
    </lineage>
</organism>
<comment type="caution">
    <text evidence="2">The sequence shown here is derived from an EMBL/GenBank/DDBJ whole genome shotgun (WGS) entry which is preliminary data.</text>
</comment>
<dbReference type="Proteomes" id="UP000424527">
    <property type="component" value="Unassembled WGS sequence"/>
</dbReference>
<dbReference type="EMBL" id="REGW02000029">
    <property type="protein sequence ID" value="KAE8278164.1"/>
    <property type="molecule type" value="Genomic_DNA"/>
</dbReference>
<evidence type="ECO:0000256" key="1">
    <source>
        <dbReference type="SAM" id="MobiDB-lite"/>
    </source>
</evidence>
<protein>
    <submittedName>
        <fullName evidence="2">Uncharacterized protein</fullName>
    </submittedName>
</protein>
<feature type="region of interest" description="Disordered" evidence="1">
    <location>
        <begin position="89"/>
        <end position="123"/>
    </location>
</feature>
<accession>A0A6G0HG33</accession>
<sequence length="170" mass="19195">MEHKTVRKFGTAQLYLEAEEYGWFRTWLCLHSRAIPTNPFFFSSLCRGEAKDLVRYFRMAWAEMGLKGAQSIMDVRTTVSICRFGQGPDRDDTGRVSPGGWIQSRLGGVGDNRSGSQGLESRAEQATIYREITKSQHRKNHQNISVGLMHSTNGSVATTWQRGSGRAEYK</sequence>
<reference evidence="2 3" key="1">
    <citation type="submission" date="2019-07" db="EMBL/GenBank/DDBJ databases">
        <title>Chromosome genome assembly for large yellow croaker.</title>
        <authorList>
            <person name="Xiao S."/>
        </authorList>
    </citation>
    <scope>NUCLEOTIDE SEQUENCE [LARGE SCALE GENOMIC DNA]</scope>
    <source>
        <strain evidence="2">JMULYC20181020</strain>
        <tissue evidence="2">Muscle</tissue>
    </source>
</reference>